<evidence type="ECO:0000313" key="2">
    <source>
        <dbReference type="Proteomes" id="UP000037953"/>
    </source>
</evidence>
<gene>
    <name evidence="1" type="ORF">AOB46_13255</name>
</gene>
<reference evidence="2" key="2">
    <citation type="submission" date="2015-09" db="EMBL/GenBank/DDBJ databases">
        <title>Draft genome sequence of a multidrug-resistant Chryseobacterium indologenes isolate from Malaysia.</title>
        <authorList>
            <person name="Yu C.Y."/>
            <person name="Ang G.Y."/>
            <person name="Chan K.-G."/>
        </authorList>
    </citation>
    <scope>NUCLEOTIDE SEQUENCE [LARGE SCALE GENOMIC DNA]</scope>
    <source>
        <strain evidence="2">CI_885</strain>
    </source>
</reference>
<dbReference type="Proteomes" id="UP000037953">
    <property type="component" value="Unassembled WGS sequence"/>
</dbReference>
<sequence length="493" mass="51085">MNKKIILLVVLGGIFLPKAQVGINNSSPAATLDVTSKTTGATAGTPEGLISPRLTLLDLNQKSSAYTIAQTGTLIYVTDASNATPSGKTVNITTVGYYYFDGTLWQRMSAGSGSGVNNIYTNNGTLQANRIVAMNDKTLGFTVTTPSVNQFSVDGSLFSIDTQNDRVGVGTSTPQRTQHVNGSLQVTNELNVGGNATTAGSAGTAGQVLTSGGPGAAPTWVNAPVDTNTNIYNTDGTLTGNRTVTQGANTLAFTGTSANAFSVDGTTLSVDASGNRVGIGTTAPSRALEVNAASAPIRVTTLPVVTSTVPSSGTVPLVIDNTTGDIYQGKSSELLFANYDFISNTGVSVSTTAGNTAISTGTGNIYNTTFTIARPAIITISYSVSSGFLNTSGVRLTDSAFYLAQTSLKVTNTVTNTIIQDNFGYGASNYTNGATSNTILNGYTYNTSTAMIDLPAGTYRLDMTGYAVCASGRNVRVTFGQWFDQLQIKADYK</sequence>
<dbReference type="PATRIC" id="fig|253.9.peg.4521"/>
<reference evidence="1 2" key="1">
    <citation type="journal article" date="2015" name="Genom Data">
        <title>Draft genome sequence of a multidrug-resistant Chryseobacterium indologenes isolate from Malaysia.</title>
        <authorList>
            <person name="Yu C.Y."/>
            <person name="Ang G.Y."/>
            <person name="Cheng H.J."/>
            <person name="Cheong Y.M."/>
            <person name="Yin W.F."/>
            <person name="Chan K.G."/>
        </authorList>
    </citation>
    <scope>NUCLEOTIDE SEQUENCE [LARGE SCALE GENOMIC DNA]</scope>
    <source>
        <strain evidence="1 2">CI_885</strain>
    </source>
</reference>
<protein>
    <submittedName>
        <fullName evidence="1">Uncharacterized protein</fullName>
    </submittedName>
</protein>
<dbReference type="RefSeq" id="WP_062700107.1">
    <property type="nucleotide sequence ID" value="NZ_LJOD01000008.1"/>
</dbReference>
<accession>A0A0N0IVU0</accession>
<name>A0A0N0IVU0_CHRID</name>
<dbReference type="EMBL" id="LJOD01000008">
    <property type="protein sequence ID" value="KPE50752.1"/>
    <property type="molecule type" value="Genomic_DNA"/>
</dbReference>
<dbReference type="OrthoDB" id="1245790at2"/>
<evidence type="ECO:0000313" key="1">
    <source>
        <dbReference type="EMBL" id="KPE50752.1"/>
    </source>
</evidence>
<proteinExistence type="predicted"/>
<comment type="caution">
    <text evidence="1">The sequence shown here is derived from an EMBL/GenBank/DDBJ whole genome shotgun (WGS) entry which is preliminary data.</text>
</comment>
<dbReference type="AlphaFoldDB" id="A0A0N0IVU0"/>
<organism evidence="1 2">
    <name type="scientific">Chryseobacterium indologenes</name>
    <name type="common">Flavobacterium indologenes</name>
    <dbReference type="NCBI Taxonomy" id="253"/>
    <lineage>
        <taxon>Bacteria</taxon>
        <taxon>Pseudomonadati</taxon>
        <taxon>Bacteroidota</taxon>
        <taxon>Flavobacteriia</taxon>
        <taxon>Flavobacteriales</taxon>
        <taxon>Weeksellaceae</taxon>
        <taxon>Chryseobacterium group</taxon>
        <taxon>Chryseobacterium</taxon>
    </lineage>
</organism>